<dbReference type="AlphaFoldDB" id="A0ABD0J8Q7"/>
<evidence type="ECO:0000313" key="2">
    <source>
        <dbReference type="EMBL" id="KAK7464542.1"/>
    </source>
</evidence>
<gene>
    <name evidence="2" type="ORF">BaRGS_00037903</name>
</gene>
<proteinExistence type="predicted"/>
<sequence>MTWVSQGVEEGSQEIPTAAESHVNYSAANEQDVRGTVYRVINTGSNPKPLDEKPVVW</sequence>
<feature type="region of interest" description="Disordered" evidence="1">
    <location>
        <begin position="1"/>
        <end position="27"/>
    </location>
</feature>
<accession>A0ABD0J8Q7</accession>
<keyword evidence="3" id="KW-1185">Reference proteome</keyword>
<dbReference type="Proteomes" id="UP001519460">
    <property type="component" value="Unassembled WGS sequence"/>
</dbReference>
<evidence type="ECO:0000256" key="1">
    <source>
        <dbReference type="SAM" id="MobiDB-lite"/>
    </source>
</evidence>
<feature type="non-terminal residue" evidence="2">
    <location>
        <position position="57"/>
    </location>
</feature>
<evidence type="ECO:0000313" key="3">
    <source>
        <dbReference type="Proteomes" id="UP001519460"/>
    </source>
</evidence>
<organism evidence="2 3">
    <name type="scientific">Batillaria attramentaria</name>
    <dbReference type="NCBI Taxonomy" id="370345"/>
    <lineage>
        <taxon>Eukaryota</taxon>
        <taxon>Metazoa</taxon>
        <taxon>Spiralia</taxon>
        <taxon>Lophotrochozoa</taxon>
        <taxon>Mollusca</taxon>
        <taxon>Gastropoda</taxon>
        <taxon>Caenogastropoda</taxon>
        <taxon>Sorbeoconcha</taxon>
        <taxon>Cerithioidea</taxon>
        <taxon>Batillariidae</taxon>
        <taxon>Batillaria</taxon>
    </lineage>
</organism>
<reference evidence="2 3" key="1">
    <citation type="journal article" date="2023" name="Sci. Data">
        <title>Genome assembly of the Korean intertidal mud-creeper Batillaria attramentaria.</title>
        <authorList>
            <person name="Patra A.K."/>
            <person name="Ho P.T."/>
            <person name="Jun S."/>
            <person name="Lee S.J."/>
            <person name="Kim Y."/>
            <person name="Won Y.J."/>
        </authorList>
    </citation>
    <scope>NUCLEOTIDE SEQUENCE [LARGE SCALE GENOMIC DNA]</scope>
    <source>
        <strain evidence="2">Wonlab-2016</strain>
    </source>
</reference>
<protein>
    <submittedName>
        <fullName evidence="2">Uncharacterized protein</fullName>
    </submittedName>
</protein>
<dbReference type="EMBL" id="JACVVK020000587">
    <property type="protein sequence ID" value="KAK7464542.1"/>
    <property type="molecule type" value="Genomic_DNA"/>
</dbReference>
<comment type="caution">
    <text evidence="2">The sequence shown here is derived from an EMBL/GenBank/DDBJ whole genome shotgun (WGS) entry which is preliminary data.</text>
</comment>
<name>A0ABD0J8Q7_9CAEN</name>